<name>A0A0G4GVG2_VITBC</name>
<protein>
    <submittedName>
        <fullName evidence="2">Uncharacterized protein</fullName>
    </submittedName>
</protein>
<sequence>MEISARLPSLPLRYQNPRRQTALIALILCSAFPCVIGHASSSPWSALSSQAPIKRLRWLHMDLPYRDGTSRPLSLIVCRPVRGRHRLSPTAAVQPRSAHPVLHPLPQVIAASDDHHHNRQQHLMDHFPLDPPSRGGFSHPVMPPLPLPLPPIPAPTPAFRRDHLTDDDLLDVLPTLTDVSAILTLVDRHMRESDRPVDPLTLSVAFTCLGRRVGLFRVKGTVQMLATDPRFAALQERLMAVVRLQRVRGDGPYGDMLCAQMVLVAARMGLHQGQLYRELKGVLVGMVQQGRVGVETLGDLVAALAAAGDRDEGMIRAAVGSMSDKWRQFDQESLAVLASSFARLQWPDRSLFRRLGISLTSPNNRIGTHTALKPQHITAIVKAFSSMRYRHDRLLAYLTSVLVGDRSAGRRTAQHWRYGGDGRLPLAPLPGRNGVDVLGSMTARECGVVLEGLARLGVRVDTGEERHRGLVEAVLRQFWKMRGTSDLSNDIRVLYAEATLLAHNSTSISSPLAPSLLVKTVNTSLHQLTTPGTSEASATSPSASASPLPSPAMQIALTPADVVRLLYVYAYHRGKGVLSGERERALIDACVEMVLPCLVGEEEGVGTAELPVLAWSLAELNATDGRAWKAIRSAAEHHLVSLPTWALPTLLAPLAARGQLSARLKGLTASLLSERLAIPLPEATQEITRADPHPPVVPPYAFGSDWDRVVLGEDLVRLLDVLGVGVDRAGDGVRFLDGVGSVDVDRVREMLRTC</sequence>
<keyword evidence="3" id="KW-1185">Reference proteome</keyword>
<feature type="region of interest" description="Disordered" evidence="1">
    <location>
        <begin position="528"/>
        <end position="549"/>
    </location>
</feature>
<dbReference type="EMBL" id="CDMY01000831">
    <property type="protein sequence ID" value="CEM34735.1"/>
    <property type="molecule type" value="Genomic_DNA"/>
</dbReference>
<reference evidence="2 3" key="1">
    <citation type="submission" date="2014-11" db="EMBL/GenBank/DDBJ databases">
        <authorList>
            <person name="Zhu J."/>
            <person name="Qi W."/>
            <person name="Song R."/>
        </authorList>
    </citation>
    <scope>NUCLEOTIDE SEQUENCE [LARGE SCALE GENOMIC DNA]</scope>
</reference>
<feature type="compositionally biased region" description="Low complexity" evidence="1">
    <location>
        <begin position="529"/>
        <end position="547"/>
    </location>
</feature>
<dbReference type="Proteomes" id="UP000041254">
    <property type="component" value="Unassembled WGS sequence"/>
</dbReference>
<organism evidence="2 3">
    <name type="scientific">Vitrella brassicaformis (strain CCMP3155)</name>
    <dbReference type="NCBI Taxonomy" id="1169540"/>
    <lineage>
        <taxon>Eukaryota</taxon>
        <taxon>Sar</taxon>
        <taxon>Alveolata</taxon>
        <taxon>Colpodellida</taxon>
        <taxon>Vitrellaceae</taxon>
        <taxon>Vitrella</taxon>
    </lineage>
</organism>
<dbReference type="AlphaFoldDB" id="A0A0G4GVG2"/>
<dbReference type="InParanoid" id="A0A0G4GVG2"/>
<dbReference type="VEuPathDB" id="CryptoDB:Vbra_18714"/>
<gene>
    <name evidence="2" type="ORF">Vbra_18714</name>
</gene>
<evidence type="ECO:0000313" key="2">
    <source>
        <dbReference type="EMBL" id="CEM34735.1"/>
    </source>
</evidence>
<evidence type="ECO:0000313" key="3">
    <source>
        <dbReference type="Proteomes" id="UP000041254"/>
    </source>
</evidence>
<proteinExistence type="predicted"/>
<evidence type="ECO:0000256" key="1">
    <source>
        <dbReference type="SAM" id="MobiDB-lite"/>
    </source>
</evidence>
<accession>A0A0G4GVG2</accession>